<comment type="caution">
    <text evidence="3">The sequence shown here is derived from an EMBL/GenBank/DDBJ whole genome shotgun (WGS) entry which is preliminary data.</text>
</comment>
<feature type="coiled-coil region" evidence="1">
    <location>
        <begin position="52"/>
        <end position="79"/>
    </location>
</feature>
<evidence type="ECO:0000256" key="2">
    <source>
        <dbReference type="SAM" id="MobiDB-lite"/>
    </source>
</evidence>
<sequence length="158" mass="17424">MEAFRALVASQPPKPKRQKGEKAVIEEAVDVVEEGKTEEKPPAWALNQGRILQQLVGMVRGHQDNLHEAKDEIAQVRLQARMAHSVAEDAMEKVTGLEEQIHVTGGSFMTTETFEKSNQGRHAATPQDNQNKNGKQKTAEDKENSSRTVVVGSREGLS</sequence>
<evidence type="ECO:0000256" key="1">
    <source>
        <dbReference type="SAM" id="Coils"/>
    </source>
</evidence>
<evidence type="ECO:0000313" key="3">
    <source>
        <dbReference type="EMBL" id="CAK0838469.1"/>
    </source>
</evidence>
<proteinExistence type="predicted"/>
<keyword evidence="4" id="KW-1185">Reference proteome</keyword>
<gene>
    <name evidence="3" type="ORF">PCOR1329_LOCUS34415</name>
</gene>
<accession>A0ABN9T0L8</accession>
<organism evidence="3 4">
    <name type="scientific">Prorocentrum cordatum</name>
    <dbReference type="NCBI Taxonomy" id="2364126"/>
    <lineage>
        <taxon>Eukaryota</taxon>
        <taxon>Sar</taxon>
        <taxon>Alveolata</taxon>
        <taxon>Dinophyceae</taxon>
        <taxon>Prorocentrales</taxon>
        <taxon>Prorocentraceae</taxon>
        <taxon>Prorocentrum</taxon>
    </lineage>
</organism>
<protein>
    <submittedName>
        <fullName evidence="3">Uncharacterized protein</fullName>
    </submittedName>
</protein>
<name>A0ABN9T0L8_9DINO</name>
<dbReference type="Proteomes" id="UP001189429">
    <property type="component" value="Unassembled WGS sequence"/>
</dbReference>
<feature type="region of interest" description="Disordered" evidence="2">
    <location>
        <begin position="1"/>
        <end position="22"/>
    </location>
</feature>
<evidence type="ECO:0000313" key="4">
    <source>
        <dbReference type="Proteomes" id="UP001189429"/>
    </source>
</evidence>
<reference evidence="3" key="1">
    <citation type="submission" date="2023-10" db="EMBL/GenBank/DDBJ databases">
        <authorList>
            <person name="Chen Y."/>
            <person name="Shah S."/>
            <person name="Dougan E. K."/>
            <person name="Thang M."/>
            <person name="Chan C."/>
        </authorList>
    </citation>
    <scope>NUCLEOTIDE SEQUENCE [LARGE SCALE GENOMIC DNA]</scope>
</reference>
<feature type="region of interest" description="Disordered" evidence="2">
    <location>
        <begin position="106"/>
        <end position="158"/>
    </location>
</feature>
<keyword evidence="1" id="KW-0175">Coiled coil</keyword>
<dbReference type="EMBL" id="CAUYUJ010014227">
    <property type="protein sequence ID" value="CAK0838469.1"/>
    <property type="molecule type" value="Genomic_DNA"/>
</dbReference>